<feature type="compositionally biased region" description="Basic and acidic residues" evidence="1">
    <location>
        <begin position="17"/>
        <end position="27"/>
    </location>
</feature>
<evidence type="ECO:0000313" key="3">
    <source>
        <dbReference type="EMBL" id="CUI14073.1"/>
    </source>
</evidence>
<feature type="compositionally biased region" description="Low complexity" evidence="1">
    <location>
        <begin position="363"/>
        <end position="374"/>
    </location>
</feature>
<evidence type="ECO:0000256" key="1">
    <source>
        <dbReference type="SAM" id="MobiDB-lite"/>
    </source>
</evidence>
<reference evidence="4" key="1">
    <citation type="submission" date="2015-09" db="EMBL/GenBank/DDBJ databases">
        <authorList>
            <consortium name="Pathogen Informatics"/>
        </authorList>
    </citation>
    <scope>NUCLEOTIDE SEQUENCE [LARGE SCALE GENOMIC DNA]</scope>
    <source>
        <strain evidence="4">Lake Konstanz</strain>
    </source>
</reference>
<dbReference type="Proteomes" id="UP000051952">
    <property type="component" value="Unassembled WGS sequence"/>
</dbReference>
<feature type="region of interest" description="Disordered" evidence="1">
    <location>
        <begin position="1"/>
        <end position="54"/>
    </location>
</feature>
<gene>
    <name evidence="3" type="ORF">BSAL_68605</name>
</gene>
<feature type="compositionally biased region" description="Low complexity" evidence="1">
    <location>
        <begin position="34"/>
        <end position="43"/>
    </location>
</feature>
<dbReference type="InterPro" id="IPR053227">
    <property type="entry name" value="TRPL-trafficking_regulator"/>
</dbReference>
<name>A0A0S4KI10_BODSA</name>
<dbReference type="InterPro" id="IPR027417">
    <property type="entry name" value="P-loop_NTPase"/>
</dbReference>
<dbReference type="VEuPathDB" id="TriTrypDB:BSAL_68605"/>
<dbReference type="Pfam" id="PF13521">
    <property type="entry name" value="AAA_28"/>
    <property type="match status" value="1"/>
</dbReference>
<protein>
    <recommendedName>
        <fullName evidence="2">NadR/Ttd14 AAA domain-containing protein</fullName>
    </recommendedName>
</protein>
<dbReference type="GO" id="GO:0005525">
    <property type="term" value="F:GTP binding"/>
    <property type="evidence" value="ECO:0007669"/>
    <property type="project" value="TreeGrafter"/>
</dbReference>
<dbReference type="PANTHER" id="PTHR34932:SF1">
    <property type="entry name" value="TRPL TRANSLOCATION DEFECT PROTEIN 14"/>
    <property type="match status" value="1"/>
</dbReference>
<dbReference type="Gene3D" id="3.40.50.300">
    <property type="entry name" value="P-loop containing nucleotide triphosphate hydrolases"/>
    <property type="match status" value="1"/>
</dbReference>
<dbReference type="InterPro" id="IPR038727">
    <property type="entry name" value="NadR/Ttd14_AAA_dom"/>
</dbReference>
<feature type="region of interest" description="Disordered" evidence="1">
    <location>
        <begin position="346"/>
        <end position="392"/>
    </location>
</feature>
<dbReference type="AlphaFoldDB" id="A0A0S4KI10"/>
<dbReference type="OrthoDB" id="6375174at2759"/>
<dbReference type="EMBL" id="CYKH01000478">
    <property type="protein sequence ID" value="CUI14073.1"/>
    <property type="molecule type" value="Genomic_DNA"/>
</dbReference>
<keyword evidence="4" id="KW-1185">Reference proteome</keyword>
<proteinExistence type="predicted"/>
<organism evidence="3 4">
    <name type="scientific">Bodo saltans</name>
    <name type="common">Flagellated protozoan</name>
    <dbReference type="NCBI Taxonomy" id="75058"/>
    <lineage>
        <taxon>Eukaryota</taxon>
        <taxon>Discoba</taxon>
        <taxon>Euglenozoa</taxon>
        <taxon>Kinetoplastea</taxon>
        <taxon>Metakinetoplastina</taxon>
        <taxon>Eubodonida</taxon>
        <taxon>Bodonidae</taxon>
        <taxon>Bodo</taxon>
    </lineage>
</organism>
<evidence type="ECO:0000313" key="4">
    <source>
        <dbReference type="Proteomes" id="UP000051952"/>
    </source>
</evidence>
<dbReference type="GO" id="GO:0070300">
    <property type="term" value="F:phosphatidic acid binding"/>
    <property type="evidence" value="ECO:0007669"/>
    <property type="project" value="TreeGrafter"/>
</dbReference>
<evidence type="ECO:0000259" key="2">
    <source>
        <dbReference type="Pfam" id="PF13521"/>
    </source>
</evidence>
<dbReference type="GO" id="GO:0035091">
    <property type="term" value="F:phosphatidylinositol binding"/>
    <property type="evidence" value="ECO:0007669"/>
    <property type="project" value="TreeGrafter"/>
</dbReference>
<dbReference type="SUPFAM" id="SSF52540">
    <property type="entry name" value="P-loop containing nucleoside triphosphate hydrolases"/>
    <property type="match status" value="1"/>
</dbReference>
<sequence length="513" mass="57490">MGCSSSKAATEKNLAPDWKEPLSRAETPEVQVPADSSSAATSAPLHRSRRESSAQHYLADKFTNDDIKKKLQQKAHIYRVVLTGGPCAGKSTMLSMIQTKFAQRTGIKVYTVPEAATLLVGGGLEWKDMTYEKVIEYQLALLRVQVSLEDQLYAIARANNQTSLIVSDRGCMDGRAYCSPEQFSTILQRGGWDLETLRDERYDAVVHMVSAAIGASTFYNFDNPARFENVEEAVIADEKLRQMYIGHPLLRVFDNSTSFDSKLERVMQFIGNLIGHEFPHNTTRRFVLSKAPLESAIDIPFVRARVTITVLNNSTEDEVMQVMKREQDNSCVYFYTCIKRKRESVAPPPAIKEQKHDQPLEISSSGSEPTTSGENIAVNGDDTDPENETSMSMGMEGTMRLDEDSAMKSEHRISAREYASLLHQRDPSRVDVVKDNISFVYHSHYCEVATFVAPTWTIGRSTLYVDCEDSKAPIELPSFLVVEHERRSGWGSSFQISSETHANSFRGSHSPNR</sequence>
<accession>A0A0S4KI10</accession>
<feature type="domain" description="NadR/Ttd14 AAA" evidence="2">
    <location>
        <begin position="79"/>
        <end position="260"/>
    </location>
</feature>
<dbReference type="PANTHER" id="PTHR34932">
    <property type="entry name" value="TRPL TRANSLOCATION DEFECT PROTEIN 14"/>
    <property type="match status" value="1"/>
</dbReference>